<protein>
    <submittedName>
        <fullName evidence="1">Uncharacterized protein</fullName>
    </submittedName>
</protein>
<dbReference type="EMBL" id="BRZM01000009">
    <property type="protein sequence ID" value="GLD50594.1"/>
    <property type="molecule type" value="Genomic_DNA"/>
</dbReference>
<evidence type="ECO:0000313" key="1">
    <source>
        <dbReference type="EMBL" id="GLD50594.1"/>
    </source>
</evidence>
<sequence>MTSVNSPACLLARNHFYRNLPSSPEPSPAVFSCQSDSVRHKQRQVTLWVTMAAPPGLPCGIGTKSLWVNIDLGFSSSLPFSTSKPTNPADRAVK</sequence>
<name>A0AAD3QYE7_LATJO</name>
<dbReference type="AlphaFoldDB" id="A0AAD3QYE7"/>
<organism evidence="1 2">
    <name type="scientific">Lates japonicus</name>
    <name type="common">Japanese lates</name>
    <dbReference type="NCBI Taxonomy" id="270547"/>
    <lineage>
        <taxon>Eukaryota</taxon>
        <taxon>Metazoa</taxon>
        <taxon>Chordata</taxon>
        <taxon>Craniata</taxon>
        <taxon>Vertebrata</taxon>
        <taxon>Euteleostomi</taxon>
        <taxon>Actinopterygii</taxon>
        <taxon>Neopterygii</taxon>
        <taxon>Teleostei</taxon>
        <taxon>Neoteleostei</taxon>
        <taxon>Acanthomorphata</taxon>
        <taxon>Carangaria</taxon>
        <taxon>Carangaria incertae sedis</taxon>
        <taxon>Centropomidae</taxon>
        <taxon>Lates</taxon>
    </lineage>
</organism>
<comment type="caution">
    <text evidence="1">The sequence shown here is derived from an EMBL/GenBank/DDBJ whole genome shotgun (WGS) entry which is preliminary data.</text>
</comment>
<reference evidence="1" key="1">
    <citation type="submission" date="2022-08" db="EMBL/GenBank/DDBJ databases">
        <title>Genome sequencing of akame (Lates japonicus).</title>
        <authorList>
            <person name="Hashiguchi Y."/>
            <person name="Takahashi H."/>
        </authorList>
    </citation>
    <scope>NUCLEOTIDE SEQUENCE</scope>
    <source>
        <strain evidence="1">Kochi</strain>
    </source>
</reference>
<proteinExistence type="predicted"/>
<dbReference type="Proteomes" id="UP001279410">
    <property type="component" value="Unassembled WGS sequence"/>
</dbReference>
<evidence type="ECO:0000313" key="2">
    <source>
        <dbReference type="Proteomes" id="UP001279410"/>
    </source>
</evidence>
<keyword evidence="2" id="KW-1185">Reference proteome</keyword>
<gene>
    <name evidence="1" type="ORF">AKAME5_000376600</name>
</gene>
<accession>A0AAD3QYE7</accession>